<dbReference type="Gene3D" id="3.40.50.720">
    <property type="entry name" value="NAD(P)-binding Rossmann-like Domain"/>
    <property type="match status" value="1"/>
</dbReference>
<proteinExistence type="inferred from homology"/>
<evidence type="ECO:0000256" key="3">
    <source>
        <dbReference type="ARBA" id="ARBA00023002"/>
    </source>
</evidence>
<evidence type="ECO:0000256" key="2">
    <source>
        <dbReference type="ARBA" id="ARBA00006484"/>
    </source>
</evidence>
<comment type="similarity">
    <text evidence="2">Belongs to the short-chain dehydrogenases/reductases (SDR) family.</text>
</comment>
<dbReference type="PIRSF" id="PIRSF000126">
    <property type="entry name" value="11-beta-HSD1"/>
    <property type="match status" value="1"/>
</dbReference>
<keyword evidence="4" id="KW-0472">Membrane</keyword>
<dbReference type="PRINTS" id="PR00081">
    <property type="entry name" value="GDHRDH"/>
</dbReference>
<dbReference type="PANTHER" id="PTHR43899:SF13">
    <property type="entry name" value="RH59310P"/>
    <property type="match status" value="1"/>
</dbReference>
<evidence type="ECO:0000256" key="1">
    <source>
        <dbReference type="ARBA" id="ARBA00004240"/>
    </source>
</evidence>
<dbReference type="EMBL" id="CP142149">
    <property type="protein sequence ID" value="WSE32608.1"/>
    <property type="molecule type" value="Genomic_DNA"/>
</dbReference>
<sequence length="270" mass="28424">MKDLHPRYGPYAVVTGASAGIGAEFATQLAAAGFSLVLVARRKEKLQGLADRLRERHGTTAEVVDLDLGREDAVAELVRRTAHLDVGLLVASAGTATAGPFLDTPLATETAVLDLSLTVPMRLAHEYGRRFRDRGRGALVLVSSAVAFGAVPYLANYSAAKAYVAQFGQALRHELKPAGVDVLVLAPGPTATEGFANTDGIDFTKLPMPAMSADSVVRAALRGLGRKALVIPGPLNKVNDFFGKHVATRALQTAMFGTLVRRALVAGRAT</sequence>
<dbReference type="InterPro" id="IPR051019">
    <property type="entry name" value="VLCFA-Steroid_DH"/>
</dbReference>
<keyword evidence="6" id="KW-1185">Reference proteome</keyword>
<dbReference type="InterPro" id="IPR036291">
    <property type="entry name" value="NAD(P)-bd_dom_sf"/>
</dbReference>
<organism evidence="5 6">
    <name type="scientific">Amycolatopsis rhabdoformis</name>
    <dbReference type="NCBI Taxonomy" id="1448059"/>
    <lineage>
        <taxon>Bacteria</taxon>
        <taxon>Bacillati</taxon>
        <taxon>Actinomycetota</taxon>
        <taxon>Actinomycetes</taxon>
        <taxon>Pseudonocardiales</taxon>
        <taxon>Pseudonocardiaceae</taxon>
        <taxon>Amycolatopsis</taxon>
    </lineage>
</organism>
<accession>A0ABZ1IEM8</accession>
<dbReference type="RefSeq" id="WP_326835415.1">
    <property type="nucleotide sequence ID" value="NZ_CP142149.1"/>
</dbReference>
<comment type="subcellular location">
    <subcellularLocation>
        <location evidence="1">Endoplasmic reticulum</location>
    </subcellularLocation>
</comment>
<keyword evidence="4" id="KW-1133">Transmembrane helix</keyword>
<feature type="transmembrane region" description="Helical" evidence="4">
    <location>
        <begin position="12"/>
        <end position="39"/>
    </location>
</feature>
<dbReference type="Pfam" id="PF00106">
    <property type="entry name" value="adh_short"/>
    <property type="match status" value="1"/>
</dbReference>
<reference evidence="5 6" key="1">
    <citation type="journal article" date="2015" name="Int. J. Syst. Evol. Microbiol.">
        <title>Amycolatopsis rhabdoformis sp. nov., an actinomycete isolated from a tropical forest soil.</title>
        <authorList>
            <person name="Souza W.R."/>
            <person name="Silva R.E."/>
            <person name="Goodfellow M."/>
            <person name="Busarakam K."/>
            <person name="Figueiro F.S."/>
            <person name="Ferreira D."/>
            <person name="Rodrigues-Filho E."/>
            <person name="Moraes L.A.B."/>
            <person name="Zucchi T.D."/>
        </authorList>
    </citation>
    <scope>NUCLEOTIDE SEQUENCE [LARGE SCALE GENOMIC DNA]</scope>
    <source>
        <strain evidence="5 6">NCIMB 14900</strain>
    </source>
</reference>
<evidence type="ECO:0000256" key="4">
    <source>
        <dbReference type="SAM" id="Phobius"/>
    </source>
</evidence>
<evidence type="ECO:0000313" key="6">
    <source>
        <dbReference type="Proteomes" id="UP001330812"/>
    </source>
</evidence>
<dbReference type="SUPFAM" id="SSF51735">
    <property type="entry name" value="NAD(P)-binding Rossmann-fold domains"/>
    <property type="match status" value="1"/>
</dbReference>
<dbReference type="PROSITE" id="PS00061">
    <property type="entry name" value="ADH_SHORT"/>
    <property type="match status" value="1"/>
</dbReference>
<dbReference type="PANTHER" id="PTHR43899">
    <property type="entry name" value="RH59310P"/>
    <property type="match status" value="1"/>
</dbReference>
<dbReference type="Proteomes" id="UP001330812">
    <property type="component" value="Chromosome"/>
</dbReference>
<keyword evidence="3" id="KW-0560">Oxidoreductase</keyword>
<protein>
    <submittedName>
        <fullName evidence="5">SDR family NAD(P)-dependent oxidoreductase</fullName>
    </submittedName>
</protein>
<gene>
    <name evidence="5" type="ORF">VSH64_10870</name>
</gene>
<dbReference type="InterPro" id="IPR020904">
    <property type="entry name" value="Sc_DH/Rdtase_CS"/>
</dbReference>
<dbReference type="InterPro" id="IPR002347">
    <property type="entry name" value="SDR_fam"/>
</dbReference>
<evidence type="ECO:0000313" key="5">
    <source>
        <dbReference type="EMBL" id="WSE32608.1"/>
    </source>
</evidence>
<feature type="transmembrane region" description="Helical" evidence="4">
    <location>
        <begin position="137"/>
        <end position="155"/>
    </location>
</feature>
<keyword evidence="4" id="KW-0812">Transmembrane</keyword>
<name>A0ABZ1IEM8_9PSEU</name>